<dbReference type="Gene3D" id="1.10.620.20">
    <property type="entry name" value="Ribonucleotide Reductase, subunit A"/>
    <property type="match status" value="1"/>
</dbReference>
<evidence type="ECO:0000313" key="7">
    <source>
        <dbReference type="EMBL" id="ATW69934.1"/>
    </source>
</evidence>
<sequence length="367" mass="41857">MSTLLNLSKDPNDATLFLGEELGLSDYIQMAHPQLNELTLLQRSQYWIETEVLMSNDRKQWGTIHPNFQRITLDNLSWQTMTDTFVSRAPEQVLLPLVSRPELESMIKWWSIFEEIHSRAYSNIIQNVVPLPEDYIANIMRDFTALGRIEDTIKFFDELNVLSLKFQLGDRSPVLVDELRSTILRAYVRIYALEAIQFYASFACTFALAEEDILPGIASNLKLIARDEALHTKMSKAVIDILVKQLPDWMVNKAFEEAPAVLLDVLNREKEWGNYIFRGGVTLPKLDSERLQAYLDYIGGLAFGLIGISIPSSMNHVKEDPLLFMNDYLDTGHFQVAPQEASVDKYRVAQTVAASDEELSELGDFLL</sequence>
<evidence type="ECO:0000256" key="5">
    <source>
        <dbReference type="ARBA" id="ARBA00023002"/>
    </source>
</evidence>
<dbReference type="EMBL" id="MG030347">
    <property type="protein sequence ID" value="ATW69934.1"/>
    <property type="molecule type" value="Genomic_DNA"/>
</dbReference>
<dbReference type="SUPFAM" id="SSF47240">
    <property type="entry name" value="Ferritin-like"/>
    <property type="match status" value="1"/>
</dbReference>
<organism evidence="7 8">
    <name type="scientific">Proteus phage PM135</name>
    <dbReference type="NCBI Taxonomy" id="2048008"/>
    <lineage>
        <taxon>Viruses</taxon>
        <taxon>Duplodnaviria</taxon>
        <taxon>Heunggongvirae</taxon>
        <taxon>Uroviricota</taxon>
        <taxon>Caudoviricetes</taxon>
        <taxon>Demerecviridae</taxon>
        <taxon>Novosibvirus</taxon>
        <taxon>Novosibvirus PM135</taxon>
    </lineage>
</organism>
<dbReference type="GO" id="GO:0046872">
    <property type="term" value="F:metal ion binding"/>
    <property type="evidence" value="ECO:0007669"/>
    <property type="project" value="UniProtKB-KW"/>
</dbReference>
<dbReference type="GO" id="GO:0009263">
    <property type="term" value="P:deoxyribonucleotide biosynthetic process"/>
    <property type="evidence" value="ECO:0007669"/>
    <property type="project" value="InterPro"/>
</dbReference>
<dbReference type="PANTHER" id="PTHR23409:SF18">
    <property type="entry name" value="RIBONUCLEOSIDE-DIPHOSPHATE REDUCTASE SUBUNIT M2"/>
    <property type="match status" value="1"/>
</dbReference>
<dbReference type="InterPro" id="IPR009078">
    <property type="entry name" value="Ferritin-like_SF"/>
</dbReference>
<dbReference type="PANTHER" id="PTHR23409">
    <property type="entry name" value="RIBONUCLEOSIDE-DIPHOSPHATE REDUCTASE SMALL CHAIN"/>
    <property type="match status" value="1"/>
</dbReference>
<dbReference type="KEGG" id="vg:40097271"/>
<keyword evidence="8" id="KW-1185">Reference proteome</keyword>
<dbReference type="GO" id="GO:0004748">
    <property type="term" value="F:ribonucleoside-diphosphate reductase activity, thioredoxin disulfide as acceptor"/>
    <property type="evidence" value="ECO:0007669"/>
    <property type="project" value="UniProtKB-EC"/>
</dbReference>
<dbReference type="EC" id="1.17.4.1" evidence="3"/>
<dbReference type="OrthoDB" id="4477at10239"/>
<evidence type="ECO:0000256" key="2">
    <source>
        <dbReference type="ARBA" id="ARBA00009303"/>
    </source>
</evidence>
<evidence type="ECO:0000256" key="1">
    <source>
        <dbReference type="ARBA" id="ARBA00001962"/>
    </source>
</evidence>
<keyword evidence="4" id="KW-0479">Metal-binding</keyword>
<dbReference type="CDD" id="cd01049">
    <property type="entry name" value="RNRR2"/>
    <property type="match status" value="1"/>
</dbReference>
<dbReference type="RefSeq" id="YP_009620618.1">
    <property type="nucleotide sequence ID" value="NC_042090.1"/>
</dbReference>
<dbReference type="Proteomes" id="UP000241842">
    <property type="component" value="Segment"/>
</dbReference>
<dbReference type="InterPro" id="IPR012348">
    <property type="entry name" value="RNR-like"/>
</dbReference>
<name>A0A2H4PRK3_9CAUD</name>
<evidence type="ECO:0000313" key="8">
    <source>
        <dbReference type="Proteomes" id="UP000241842"/>
    </source>
</evidence>
<dbReference type="GeneID" id="40097271"/>
<evidence type="ECO:0000256" key="4">
    <source>
        <dbReference type="ARBA" id="ARBA00022723"/>
    </source>
</evidence>
<comment type="cofactor">
    <cofactor evidence="1">
        <name>Fe cation</name>
        <dbReference type="ChEBI" id="CHEBI:24875"/>
    </cofactor>
</comment>
<keyword evidence="6" id="KW-0408">Iron</keyword>
<keyword evidence="5" id="KW-0560">Oxidoreductase</keyword>
<reference evidence="8" key="1">
    <citation type="submission" date="2017-10" db="EMBL/GenBank/DDBJ databases">
        <title>Isolation and characterization of a group of new proteus bacteriophages.</title>
        <authorList>
            <person name="Kozlova Y.N."/>
            <person name="Morozova V.V."/>
            <person name="Babkin I.V."/>
            <person name="Tikunova N.V."/>
            <person name="Bokovaya O.V."/>
            <person name="Shedko E.D."/>
        </authorList>
    </citation>
    <scope>NUCLEOTIDE SEQUENCE [LARGE SCALE GENOMIC DNA]</scope>
</reference>
<comment type="similarity">
    <text evidence="2">Belongs to the ribonucleoside diphosphate reductase small chain family.</text>
</comment>
<dbReference type="InterPro" id="IPR033909">
    <property type="entry name" value="RNR_small"/>
</dbReference>
<dbReference type="InterPro" id="IPR000358">
    <property type="entry name" value="RNR_small_fam"/>
</dbReference>
<evidence type="ECO:0000256" key="6">
    <source>
        <dbReference type="ARBA" id="ARBA00023004"/>
    </source>
</evidence>
<evidence type="ECO:0000256" key="3">
    <source>
        <dbReference type="ARBA" id="ARBA00012274"/>
    </source>
</evidence>
<protein>
    <recommendedName>
        <fullName evidence="3">ribonucleoside-diphosphate reductase</fullName>
        <ecNumber evidence="3">1.17.4.1</ecNumber>
    </recommendedName>
</protein>
<dbReference type="Pfam" id="PF00268">
    <property type="entry name" value="Ribonuc_red_sm"/>
    <property type="match status" value="1"/>
</dbReference>
<dbReference type="UniPathway" id="UPA00326"/>
<proteinExistence type="inferred from homology"/>
<accession>A0A2H4PRK3</accession>